<protein>
    <submittedName>
        <fullName evidence="1">Glutamyl-tRNA amidotransferase</fullName>
    </submittedName>
</protein>
<proteinExistence type="predicted"/>
<dbReference type="EMBL" id="PDHH01000004">
    <property type="protein sequence ID" value="PSM51929.1"/>
    <property type="molecule type" value="Genomic_DNA"/>
</dbReference>
<dbReference type="Pfam" id="PF09424">
    <property type="entry name" value="YqeY"/>
    <property type="match status" value="1"/>
</dbReference>
<keyword evidence="2" id="KW-1185">Reference proteome</keyword>
<comment type="caution">
    <text evidence="1">The sequence shown here is derived from an EMBL/GenBank/DDBJ whole genome shotgun (WGS) entry which is preliminary data.</text>
</comment>
<evidence type="ECO:0000313" key="2">
    <source>
        <dbReference type="Proteomes" id="UP000240535"/>
    </source>
</evidence>
<dbReference type="Gene3D" id="1.10.1510.10">
    <property type="entry name" value="Uncharacterised protein YqeY/AIM41 PF09424, N-terminal domain"/>
    <property type="match status" value="1"/>
</dbReference>
<dbReference type="GO" id="GO:0016884">
    <property type="term" value="F:carbon-nitrogen ligase activity, with glutamine as amido-N-donor"/>
    <property type="evidence" value="ECO:0007669"/>
    <property type="project" value="InterPro"/>
</dbReference>
<dbReference type="RefSeq" id="WP_106871331.1">
    <property type="nucleotide sequence ID" value="NZ_CP053841.1"/>
</dbReference>
<evidence type="ECO:0000313" key="1">
    <source>
        <dbReference type="EMBL" id="PSM51929.1"/>
    </source>
</evidence>
<dbReference type="InterPro" id="IPR042184">
    <property type="entry name" value="YqeY/Aim41_N"/>
</dbReference>
<dbReference type="PANTHER" id="PTHR28055:SF1">
    <property type="entry name" value="ALTERED INHERITANCE OF MITOCHONDRIA PROTEIN 41, MITOCHONDRIAL"/>
    <property type="match status" value="1"/>
</dbReference>
<organism evidence="1 2">
    <name type="scientific">Campylobacter blaseri</name>
    <dbReference type="NCBI Taxonomy" id="2042961"/>
    <lineage>
        <taxon>Bacteria</taxon>
        <taxon>Pseudomonadati</taxon>
        <taxon>Campylobacterota</taxon>
        <taxon>Epsilonproteobacteria</taxon>
        <taxon>Campylobacterales</taxon>
        <taxon>Campylobacteraceae</taxon>
        <taxon>Campylobacter</taxon>
    </lineage>
</organism>
<dbReference type="Gene3D" id="1.10.10.410">
    <property type="match status" value="1"/>
</dbReference>
<name>A0A2P8R0B5_9BACT</name>
<dbReference type="OrthoDB" id="9788127at2"/>
<dbReference type="InterPro" id="IPR023168">
    <property type="entry name" value="GatB_Yqey_C_2"/>
</dbReference>
<keyword evidence="1" id="KW-0808">Transferase</keyword>
<dbReference type="AlphaFoldDB" id="A0A2P8R0B5"/>
<dbReference type="InterPro" id="IPR003789">
    <property type="entry name" value="Asn/Gln_tRNA_amidoTrase-B-like"/>
</dbReference>
<dbReference type="GO" id="GO:0016740">
    <property type="term" value="F:transferase activity"/>
    <property type="evidence" value="ECO:0007669"/>
    <property type="project" value="UniProtKB-KW"/>
</dbReference>
<gene>
    <name evidence="1" type="ORF">CQ405_05015</name>
</gene>
<reference evidence="2" key="1">
    <citation type="submission" date="2017-10" db="EMBL/GenBank/DDBJ databases">
        <title>Campylobacter species from seals.</title>
        <authorList>
            <person name="Gilbert M.J."/>
            <person name="Zomer A.L."/>
            <person name="Timmerman A.J."/>
            <person name="Duim B."/>
            <person name="Wagenaar J.A."/>
        </authorList>
    </citation>
    <scope>NUCLEOTIDE SEQUENCE [LARGE SCALE GENOMIC DNA]</scope>
    <source>
        <strain evidence="2">17S00004-5</strain>
    </source>
</reference>
<accession>A0A2P8R0B5</accession>
<dbReference type="Proteomes" id="UP000240535">
    <property type="component" value="Unassembled WGS sequence"/>
</dbReference>
<sequence>MSVKEQIQNDVKTAMREKDNFKRDTLRTILSVFKQIEVDERVLIDDTRAFSIIQSEIKKRKDSIEQYLKGDRKDLADKEQSEIDVIISYLPRQLSKDELEAKLAEIITKTNATSIKDLGKVMKVAKEEIGSSSDGKNISECAKKLLSNQGQ</sequence>
<dbReference type="InterPro" id="IPR019004">
    <property type="entry name" value="YqeY/Aim41"/>
</dbReference>
<dbReference type="SUPFAM" id="SSF89095">
    <property type="entry name" value="GatB/YqeY motif"/>
    <property type="match status" value="1"/>
</dbReference>
<dbReference type="PANTHER" id="PTHR28055">
    <property type="entry name" value="ALTERED INHERITANCE OF MITOCHONDRIA PROTEIN 41, MITOCHONDRIAL"/>
    <property type="match status" value="1"/>
</dbReference>